<gene>
    <name evidence="1" type="ORF">MILVUS5_LOCUS35018</name>
</gene>
<reference evidence="1" key="1">
    <citation type="submission" date="2023-10" db="EMBL/GenBank/DDBJ databases">
        <authorList>
            <person name="Rodriguez Cubillos JULIANA M."/>
            <person name="De Vega J."/>
        </authorList>
    </citation>
    <scope>NUCLEOTIDE SEQUENCE</scope>
</reference>
<sequence>MFSKRSSSQFSQQETMCESLLKELQVIWDELGESDSQKDAMLLEIEQMCLDLYKKKVDEAKLYRAQLQHEIADYEEEISGICAAIGKQSPLFEPKSRGNLKKEREAVISQLEEIRKLKTERKKQFLEVLHQLQNISSELYGNVGVNSNLDEKNLSFEKLEELKRQLIQFQNEKVVFVFTPMFLLPEYCPCYLLMKLSFIFFQTYYFSPRKIVVTFKCEFRQKRKFQMLIAQISLKSLQVSRLKQVSDLLDTLSSLCSVLGLDVKDKISEICPTMTSAVTKDVSDNTLKSLTSEVMSLREVKMQRMQKLQNCATSLLEMWNLMDTPLEEQQKFHNMTSKIVALESEFTEPNILSIDNIIYVEREVRRLEQFKSTKMKELVQKKKLELEEVCKNTHLTIQTVFPSGHPIELFDSESANHEKMLEQIEDQISKTKEEAFSRKEILEKVEKWLAAIQEESWLEEYNRDDNRYNAGRGAHLALKRAEKARVLLSKIPGMIEALILKVAAWEKEREFEFLYNGTRLLSMLENYNTLRQEKENEKQRQKEEKRLKGQLMAEHETFFGSKPSPCKSGMKAPRCSISTGVPNTRKFSVAGAMLQDLRQATLIQQSNKKGKSTSKVFGHAATMTPQSALKGIGIQSPITRKPLSPVSSTVLSKANINSQEPRKIKNVATKPMLQKSEKLIGTPPSKPFIADDDDEKENKTPKNTRSSVPTTPLTVPMFTVTTPDTLTSKAATKIASSLEYSFEELRAGFVLPQTHVQ</sequence>
<protein>
    <submittedName>
        <fullName evidence="1">Uncharacterized protein</fullName>
    </submittedName>
</protein>
<comment type="caution">
    <text evidence="1">The sequence shown here is derived from an EMBL/GenBank/DDBJ whole genome shotgun (WGS) entry which is preliminary data.</text>
</comment>
<evidence type="ECO:0000313" key="2">
    <source>
        <dbReference type="Proteomes" id="UP001177021"/>
    </source>
</evidence>
<name>A0ACB0LNH0_TRIPR</name>
<evidence type="ECO:0000313" key="1">
    <source>
        <dbReference type="EMBL" id="CAJ2671100.1"/>
    </source>
</evidence>
<accession>A0ACB0LNH0</accession>
<keyword evidence="2" id="KW-1185">Reference proteome</keyword>
<organism evidence="1 2">
    <name type="scientific">Trifolium pratense</name>
    <name type="common">Red clover</name>
    <dbReference type="NCBI Taxonomy" id="57577"/>
    <lineage>
        <taxon>Eukaryota</taxon>
        <taxon>Viridiplantae</taxon>
        <taxon>Streptophyta</taxon>
        <taxon>Embryophyta</taxon>
        <taxon>Tracheophyta</taxon>
        <taxon>Spermatophyta</taxon>
        <taxon>Magnoliopsida</taxon>
        <taxon>eudicotyledons</taxon>
        <taxon>Gunneridae</taxon>
        <taxon>Pentapetalae</taxon>
        <taxon>rosids</taxon>
        <taxon>fabids</taxon>
        <taxon>Fabales</taxon>
        <taxon>Fabaceae</taxon>
        <taxon>Papilionoideae</taxon>
        <taxon>50 kb inversion clade</taxon>
        <taxon>NPAAA clade</taxon>
        <taxon>Hologalegina</taxon>
        <taxon>IRL clade</taxon>
        <taxon>Trifolieae</taxon>
        <taxon>Trifolium</taxon>
    </lineage>
</organism>
<proteinExistence type="predicted"/>
<dbReference type="EMBL" id="CASHSV030000615">
    <property type="protein sequence ID" value="CAJ2671100.1"/>
    <property type="molecule type" value="Genomic_DNA"/>
</dbReference>
<dbReference type="Proteomes" id="UP001177021">
    <property type="component" value="Unassembled WGS sequence"/>
</dbReference>